<proteinExistence type="predicted"/>
<dbReference type="Proteomes" id="UP000068250">
    <property type="component" value="Chromosome I"/>
</dbReference>
<gene>
    <name evidence="2" type="ORF">AGA_2518</name>
</gene>
<accession>A0A0U5F6D2</accession>
<sequence>MVAASYHLWGDLTVLPPASGTKQQGIMCFPPWQHGWGMARPALHRDNSPVKRHLARHRAQVGTPYAVRIAGRSTQHNASPAPYAQISPPPARTAPKISLAMRFNPRTGYSQRRKDMTYCPTLTVRPRVPLRRKPAPTEPA</sequence>
<protein>
    <submittedName>
        <fullName evidence="2">Uncharacterized protein</fullName>
    </submittedName>
</protein>
<dbReference type="STRING" id="431306.AGA_2518"/>
<feature type="region of interest" description="Disordered" evidence="1">
    <location>
        <begin position="73"/>
        <end position="95"/>
    </location>
</feature>
<evidence type="ECO:0000256" key="1">
    <source>
        <dbReference type="SAM" id="MobiDB-lite"/>
    </source>
</evidence>
<dbReference type="EMBL" id="LN609302">
    <property type="protein sequence ID" value="CEF57203.1"/>
    <property type="molecule type" value="Genomic_DNA"/>
</dbReference>
<name>A0A0U5F6D2_9PROT</name>
<dbReference type="AlphaFoldDB" id="A0A0U5F6D2"/>
<organism evidence="2 3">
    <name type="scientific">Acetobacter ghanensis</name>
    <dbReference type="NCBI Taxonomy" id="431306"/>
    <lineage>
        <taxon>Bacteria</taxon>
        <taxon>Pseudomonadati</taxon>
        <taxon>Pseudomonadota</taxon>
        <taxon>Alphaproteobacteria</taxon>
        <taxon>Acetobacterales</taxon>
        <taxon>Acetobacteraceae</taxon>
        <taxon>Acetobacter</taxon>
    </lineage>
</organism>
<evidence type="ECO:0000313" key="2">
    <source>
        <dbReference type="EMBL" id="CEF57203.1"/>
    </source>
</evidence>
<dbReference type="PATRIC" id="fig|431306.5.peg.2600"/>
<evidence type="ECO:0000313" key="3">
    <source>
        <dbReference type="Proteomes" id="UP000068250"/>
    </source>
</evidence>
<reference evidence="3" key="1">
    <citation type="submission" date="2014-09" db="EMBL/GenBank/DDBJ databases">
        <authorList>
            <person name="Illeghems K.G."/>
        </authorList>
    </citation>
    <scope>NUCLEOTIDE SEQUENCE [LARGE SCALE GENOMIC DNA]</scope>
    <source>
        <strain evidence="3">LMG 23848T</strain>
    </source>
</reference>